<dbReference type="STRING" id="914234.M2P863"/>
<evidence type="ECO:0000313" key="2">
    <source>
        <dbReference type="EMBL" id="EMD31544.1"/>
    </source>
</evidence>
<protein>
    <submittedName>
        <fullName evidence="2">Uncharacterized protein</fullName>
    </submittedName>
</protein>
<evidence type="ECO:0000313" key="3">
    <source>
        <dbReference type="Proteomes" id="UP000016930"/>
    </source>
</evidence>
<dbReference type="OrthoDB" id="1937642at2759"/>
<organism evidence="2 3">
    <name type="scientific">Ceriporiopsis subvermispora (strain B)</name>
    <name type="common">White-rot fungus</name>
    <name type="synonym">Gelatoporia subvermispora</name>
    <dbReference type="NCBI Taxonomy" id="914234"/>
    <lineage>
        <taxon>Eukaryota</taxon>
        <taxon>Fungi</taxon>
        <taxon>Dikarya</taxon>
        <taxon>Basidiomycota</taxon>
        <taxon>Agaricomycotina</taxon>
        <taxon>Agaricomycetes</taxon>
        <taxon>Polyporales</taxon>
        <taxon>Gelatoporiaceae</taxon>
        <taxon>Gelatoporia</taxon>
    </lineage>
</organism>
<sequence length="522" mass="56032">MLSAVCSSCFSVCHCEPIKSQWENPNDILSILMIIGGDIVQCAIAQLAGSGPRPLVFAPVAFSFGWVSYALSAILSAVGDGRLLPDPEIDAVLVNAHDGYTHDIKSWPLSRLIRDHHPEEAQREVEALRVAGRDDHHERMPSSRQFSLPALQFPTANAFRLVWTATVARRGRKRSRGFEEEKKPQTGGLHITFYDTMPDKGVGDPSPDWVYHTSVLVILSQVVISAVPGMLHGNWMILITTTGGTLLALASGFLPQWHTEKWTARPTHQEETVCLTKGNGSDSVLVITTPATAPGRPPLLRLHDLANGRVSPSPLTKWATVILFILWIVLLLTVEGLQADAWYSLASGALGMAQNVVAAGAERAPSALGFHLTPAAHVHRRKVFEALQEAERVHPGVGLFLVPVFFPGSLKPHEEEWMRNARVQLHAARDRLKRARADAAPTARTTGVEMSAPPQPADPRAVPGSNTSAAASPASASMRTLVPPLSSGGSSVKSAGSAPGTRSASPLPSAAPPQDGHVRQPC</sequence>
<feature type="region of interest" description="Disordered" evidence="1">
    <location>
        <begin position="432"/>
        <end position="522"/>
    </location>
</feature>
<dbReference type="Proteomes" id="UP000016930">
    <property type="component" value="Unassembled WGS sequence"/>
</dbReference>
<reference evidence="2 3" key="1">
    <citation type="journal article" date="2012" name="Proc. Natl. Acad. Sci. U.S.A.">
        <title>Comparative genomics of Ceriporiopsis subvermispora and Phanerochaete chrysosporium provide insight into selective ligninolysis.</title>
        <authorList>
            <person name="Fernandez-Fueyo E."/>
            <person name="Ruiz-Duenas F.J."/>
            <person name="Ferreira P."/>
            <person name="Floudas D."/>
            <person name="Hibbett D.S."/>
            <person name="Canessa P."/>
            <person name="Larrondo L.F."/>
            <person name="James T.Y."/>
            <person name="Seelenfreund D."/>
            <person name="Lobos S."/>
            <person name="Polanco R."/>
            <person name="Tello M."/>
            <person name="Honda Y."/>
            <person name="Watanabe T."/>
            <person name="Watanabe T."/>
            <person name="Ryu J.S."/>
            <person name="Kubicek C.P."/>
            <person name="Schmoll M."/>
            <person name="Gaskell J."/>
            <person name="Hammel K.E."/>
            <person name="St John F.J."/>
            <person name="Vanden Wymelenberg A."/>
            <person name="Sabat G."/>
            <person name="Splinter BonDurant S."/>
            <person name="Syed K."/>
            <person name="Yadav J.S."/>
            <person name="Doddapaneni H."/>
            <person name="Subramanian V."/>
            <person name="Lavin J.L."/>
            <person name="Oguiza J.A."/>
            <person name="Perez G."/>
            <person name="Pisabarro A.G."/>
            <person name="Ramirez L."/>
            <person name="Santoyo F."/>
            <person name="Master E."/>
            <person name="Coutinho P.M."/>
            <person name="Henrissat B."/>
            <person name="Lombard V."/>
            <person name="Magnuson J.K."/>
            <person name="Kuees U."/>
            <person name="Hori C."/>
            <person name="Igarashi K."/>
            <person name="Samejima M."/>
            <person name="Held B.W."/>
            <person name="Barry K.W."/>
            <person name="LaButti K.M."/>
            <person name="Lapidus A."/>
            <person name="Lindquist E.A."/>
            <person name="Lucas S.M."/>
            <person name="Riley R."/>
            <person name="Salamov A.A."/>
            <person name="Hoffmeister D."/>
            <person name="Schwenk D."/>
            <person name="Hadar Y."/>
            <person name="Yarden O."/>
            <person name="de Vries R.P."/>
            <person name="Wiebenga A."/>
            <person name="Stenlid J."/>
            <person name="Eastwood D."/>
            <person name="Grigoriev I.V."/>
            <person name="Berka R.M."/>
            <person name="Blanchette R.A."/>
            <person name="Kersten P."/>
            <person name="Martinez A.T."/>
            <person name="Vicuna R."/>
            <person name="Cullen D."/>
        </authorList>
    </citation>
    <scope>NUCLEOTIDE SEQUENCE [LARGE SCALE GENOMIC DNA]</scope>
    <source>
        <strain evidence="2 3">B</strain>
    </source>
</reference>
<keyword evidence="3" id="KW-1185">Reference proteome</keyword>
<accession>M2P863</accession>
<dbReference type="EMBL" id="KB445817">
    <property type="protein sequence ID" value="EMD31544.1"/>
    <property type="molecule type" value="Genomic_DNA"/>
</dbReference>
<proteinExistence type="predicted"/>
<feature type="compositionally biased region" description="Low complexity" evidence="1">
    <location>
        <begin position="465"/>
        <end position="508"/>
    </location>
</feature>
<gene>
    <name evidence="2" type="ORF">CERSUDRAFT_127283</name>
</gene>
<evidence type="ECO:0000256" key="1">
    <source>
        <dbReference type="SAM" id="MobiDB-lite"/>
    </source>
</evidence>
<dbReference type="HOGENOM" id="CLU_034489_0_0_1"/>
<dbReference type="AlphaFoldDB" id="M2P863"/>
<name>M2P863_CERS8</name>